<evidence type="ECO:0008006" key="10">
    <source>
        <dbReference type="Google" id="ProtNLM"/>
    </source>
</evidence>
<feature type="transmembrane region" description="Helical" evidence="7">
    <location>
        <begin position="77"/>
        <end position="103"/>
    </location>
</feature>
<dbReference type="AlphaFoldDB" id="K9EQZ0"/>
<accession>K9EQZ0</accession>
<evidence type="ECO:0000256" key="7">
    <source>
        <dbReference type="SAM" id="Phobius"/>
    </source>
</evidence>
<comment type="similarity">
    <text evidence="2">Belongs to the chromate ion transporter (CHR) (TC 2.A.51) family.</text>
</comment>
<gene>
    <name evidence="8" type="ORF">HMPREF9698_01065</name>
</gene>
<dbReference type="Proteomes" id="UP000009875">
    <property type="component" value="Unassembled WGS sequence"/>
</dbReference>
<dbReference type="Pfam" id="PF02417">
    <property type="entry name" value="Chromate_transp"/>
    <property type="match status" value="1"/>
</dbReference>
<dbReference type="InterPro" id="IPR003370">
    <property type="entry name" value="Chromate_transpt"/>
</dbReference>
<name>K9EQZ0_9LACT</name>
<dbReference type="eggNOG" id="COG2059">
    <property type="taxonomic scope" value="Bacteria"/>
</dbReference>
<dbReference type="STRING" id="883081.HMPREF9698_01065"/>
<evidence type="ECO:0000256" key="5">
    <source>
        <dbReference type="ARBA" id="ARBA00022989"/>
    </source>
</evidence>
<reference evidence="8 9" key="1">
    <citation type="submission" date="2012-09" db="EMBL/GenBank/DDBJ databases">
        <title>The Genome Sequence of Alloiococcus otitis ATCC 51267.</title>
        <authorList>
            <consortium name="The Broad Institute Genome Sequencing Platform"/>
            <person name="Earl A."/>
            <person name="Ward D."/>
            <person name="Feldgarden M."/>
            <person name="Gevers D."/>
            <person name="Huys G."/>
            <person name="Walker B."/>
            <person name="Young S.K."/>
            <person name="Zeng Q."/>
            <person name="Gargeya S."/>
            <person name="Fitzgerald M."/>
            <person name="Haas B."/>
            <person name="Abouelleil A."/>
            <person name="Alvarado L."/>
            <person name="Arachchi H.M."/>
            <person name="Berlin A.M."/>
            <person name="Chapman S.B."/>
            <person name="Goldberg J."/>
            <person name="Griggs A."/>
            <person name="Gujja S."/>
            <person name="Hansen M."/>
            <person name="Howarth C."/>
            <person name="Imamovic A."/>
            <person name="Larimer J."/>
            <person name="McCowen C."/>
            <person name="Montmayeur A."/>
            <person name="Murphy C."/>
            <person name="Neiman D."/>
            <person name="Pearson M."/>
            <person name="Priest M."/>
            <person name="Roberts A."/>
            <person name="Saif S."/>
            <person name="Shea T."/>
            <person name="Sisk P."/>
            <person name="Sykes S."/>
            <person name="Wortman J."/>
            <person name="Nusbaum C."/>
            <person name="Birren B."/>
        </authorList>
    </citation>
    <scope>NUCLEOTIDE SEQUENCE [LARGE SCALE GENOMIC DNA]</scope>
    <source>
        <strain evidence="8 9">ATCC 51267</strain>
    </source>
</reference>
<dbReference type="GO" id="GO:0015109">
    <property type="term" value="F:chromate transmembrane transporter activity"/>
    <property type="evidence" value="ECO:0007669"/>
    <property type="project" value="InterPro"/>
</dbReference>
<dbReference type="EMBL" id="AGXA01000021">
    <property type="protein sequence ID" value="EKU93317.1"/>
    <property type="molecule type" value="Genomic_DNA"/>
</dbReference>
<proteinExistence type="inferred from homology"/>
<dbReference type="RefSeq" id="WP_003778114.1">
    <property type="nucleotide sequence ID" value="NZ_JH992959.1"/>
</dbReference>
<evidence type="ECO:0000256" key="1">
    <source>
        <dbReference type="ARBA" id="ARBA00004651"/>
    </source>
</evidence>
<evidence type="ECO:0000256" key="3">
    <source>
        <dbReference type="ARBA" id="ARBA00022475"/>
    </source>
</evidence>
<dbReference type="PANTHER" id="PTHR43663:SF1">
    <property type="entry name" value="CHROMATE TRANSPORTER"/>
    <property type="match status" value="1"/>
</dbReference>
<sequence>MLDAKEYWILFKSTFTLSAFSFGGGYSIVPLMQEQFVDKLHWIDEDEMLDLVALGQSAPGPIAVNTAILIGYQKDGVLGALLSTLGTVLPPLIIMTLVSYIYFFIRDNALINNILMGMAGGIAAIIVNAVYNMAKQIVVRRNLVQIIVMVLALVAAVIFQINIIYILILAASVGLITSLVKGKGGQA</sequence>
<feature type="transmembrane region" description="Helical" evidence="7">
    <location>
        <begin position="109"/>
        <end position="131"/>
    </location>
</feature>
<evidence type="ECO:0000313" key="9">
    <source>
        <dbReference type="Proteomes" id="UP000009875"/>
    </source>
</evidence>
<protein>
    <recommendedName>
        <fullName evidence="10">Chromate transporter</fullName>
    </recommendedName>
</protein>
<feature type="transmembrane region" description="Helical" evidence="7">
    <location>
        <begin position="143"/>
        <end position="176"/>
    </location>
</feature>
<dbReference type="OrthoDB" id="9027281at2"/>
<evidence type="ECO:0000256" key="6">
    <source>
        <dbReference type="ARBA" id="ARBA00023136"/>
    </source>
</evidence>
<evidence type="ECO:0000313" key="8">
    <source>
        <dbReference type="EMBL" id="EKU93317.1"/>
    </source>
</evidence>
<dbReference type="InterPro" id="IPR052518">
    <property type="entry name" value="CHR_Transporter"/>
</dbReference>
<organism evidence="8 9">
    <name type="scientific">Alloiococcus otitis ATCC 51267</name>
    <dbReference type="NCBI Taxonomy" id="883081"/>
    <lineage>
        <taxon>Bacteria</taxon>
        <taxon>Bacillati</taxon>
        <taxon>Bacillota</taxon>
        <taxon>Bacilli</taxon>
        <taxon>Lactobacillales</taxon>
        <taxon>Carnobacteriaceae</taxon>
        <taxon>Alloiococcus</taxon>
    </lineage>
</organism>
<keyword evidence="9" id="KW-1185">Reference proteome</keyword>
<dbReference type="PANTHER" id="PTHR43663">
    <property type="entry name" value="CHROMATE TRANSPORT PROTEIN-RELATED"/>
    <property type="match status" value="1"/>
</dbReference>
<comment type="subcellular location">
    <subcellularLocation>
        <location evidence="1">Cell membrane</location>
        <topology evidence="1">Multi-pass membrane protein</topology>
    </subcellularLocation>
</comment>
<keyword evidence="4 7" id="KW-0812">Transmembrane</keyword>
<comment type="caution">
    <text evidence="8">The sequence shown here is derived from an EMBL/GenBank/DDBJ whole genome shotgun (WGS) entry which is preliminary data.</text>
</comment>
<evidence type="ECO:0000256" key="2">
    <source>
        <dbReference type="ARBA" id="ARBA00005262"/>
    </source>
</evidence>
<dbReference type="GO" id="GO:0005886">
    <property type="term" value="C:plasma membrane"/>
    <property type="evidence" value="ECO:0007669"/>
    <property type="project" value="UniProtKB-SubCell"/>
</dbReference>
<feature type="transmembrane region" description="Helical" evidence="7">
    <location>
        <begin position="7"/>
        <end position="29"/>
    </location>
</feature>
<keyword evidence="3" id="KW-1003">Cell membrane</keyword>
<keyword evidence="5 7" id="KW-1133">Transmembrane helix</keyword>
<keyword evidence="6 7" id="KW-0472">Membrane</keyword>
<evidence type="ECO:0000256" key="4">
    <source>
        <dbReference type="ARBA" id="ARBA00022692"/>
    </source>
</evidence>
<dbReference type="HOGENOM" id="CLU_018106_1_0_9"/>